<dbReference type="Proteomes" id="UP001449795">
    <property type="component" value="Chromosome"/>
</dbReference>
<dbReference type="EMBL" id="CP152276">
    <property type="protein sequence ID" value="XAE41617.1"/>
    <property type="molecule type" value="Genomic_DNA"/>
</dbReference>
<dbReference type="CDD" id="cd03220">
    <property type="entry name" value="ABC_KpsT_Wzt"/>
    <property type="match status" value="1"/>
</dbReference>
<reference evidence="6 7" key="1">
    <citation type="submission" date="2024-04" db="EMBL/GenBank/DDBJ databases">
        <title>Complete genome sequence of Nguyenibacter vanlangesis HBCM-1154, a strain capable of nitrogen fixation, IAA production, and phosphorus solubilization isolated from sugarcane soil.</title>
        <authorList>
            <person name="MY HANH P."/>
        </authorList>
    </citation>
    <scope>NUCLEOTIDE SEQUENCE [LARGE SCALE GENOMIC DNA]</scope>
    <source>
        <strain evidence="6 7">HBCM 1154</strain>
    </source>
</reference>
<protein>
    <submittedName>
        <fullName evidence="6">ABC transporter ATP-binding protein</fullName>
    </submittedName>
</protein>
<proteinExistence type="inferred from homology"/>
<dbReference type="Gene3D" id="3.40.50.300">
    <property type="entry name" value="P-loop containing nucleotide triphosphate hydrolases"/>
    <property type="match status" value="1"/>
</dbReference>
<comment type="similarity">
    <text evidence="1">Belongs to the ABC transporter superfamily.</text>
</comment>
<dbReference type="SUPFAM" id="SSF52540">
    <property type="entry name" value="P-loop containing nucleoside triphosphate hydrolases"/>
    <property type="match status" value="1"/>
</dbReference>
<dbReference type="PROSITE" id="PS50893">
    <property type="entry name" value="ABC_TRANSPORTER_2"/>
    <property type="match status" value="1"/>
</dbReference>
<keyword evidence="2" id="KW-0813">Transport</keyword>
<evidence type="ECO:0000256" key="2">
    <source>
        <dbReference type="ARBA" id="ARBA00022448"/>
    </source>
</evidence>
<dbReference type="PANTHER" id="PTHR46743:SF2">
    <property type="entry name" value="TEICHOIC ACIDS EXPORT ATP-BINDING PROTEIN TAGH"/>
    <property type="match status" value="1"/>
</dbReference>
<evidence type="ECO:0000256" key="1">
    <source>
        <dbReference type="ARBA" id="ARBA00005417"/>
    </source>
</evidence>
<keyword evidence="7" id="KW-1185">Reference proteome</keyword>
<dbReference type="SMART" id="SM00382">
    <property type="entry name" value="AAA"/>
    <property type="match status" value="1"/>
</dbReference>
<evidence type="ECO:0000256" key="4">
    <source>
        <dbReference type="ARBA" id="ARBA00022840"/>
    </source>
</evidence>
<evidence type="ECO:0000256" key="3">
    <source>
        <dbReference type="ARBA" id="ARBA00022741"/>
    </source>
</evidence>
<evidence type="ECO:0000259" key="5">
    <source>
        <dbReference type="PROSITE" id="PS50893"/>
    </source>
</evidence>
<evidence type="ECO:0000313" key="7">
    <source>
        <dbReference type="Proteomes" id="UP001449795"/>
    </source>
</evidence>
<dbReference type="PANTHER" id="PTHR46743">
    <property type="entry name" value="TEICHOIC ACIDS EXPORT ATP-BINDING PROTEIN TAGH"/>
    <property type="match status" value="1"/>
</dbReference>
<dbReference type="InterPro" id="IPR015860">
    <property type="entry name" value="ABC_transpr_TagH-like"/>
</dbReference>
<name>A0ABZ3D1I6_9PROT</name>
<keyword evidence="3" id="KW-0547">Nucleotide-binding</keyword>
<dbReference type="GO" id="GO:0005524">
    <property type="term" value="F:ATP binding"/>
    <property type="evidence" value="ECO:0007669"/>
    <property type="project" value="UniProtKB-KW"/>
</dbReference>
<dbReference type="RefSeq" id="WP_342627494.1">
    <property type="nucleotide sequence ID" value="NZ_CP152276.1"/>
</dbReference>
<dbReference type="InterPro" id="IPR050683">
    <property type="entry name" value="Bact_Polysacc_Export_ATP-bd"/>
</dbReference>
<sequence>MAGTIVPAIRAENLSLSFPVFHGGARSLKKTLFAGAKRPLAALRGSGVPTGGVIAADGTARIMVHALQDVSFSVRAGERLGLIGHNGAGKSTLLRALAGIYEPAGGWVAVSGSVSALLDPSAGMNPELTGRENIALRGRQMGLDGAALRRLEEDVETFAELGPFMDLPVRLCSTGMGVRLSFGLATAIAPQILLMDEWFLAGDALFREKARARMTGVIQGADILVVTSHALSTMREWCTRVLWMEHGRVRMDGPAELVLDAYAAGRD</sequence>
<dbReference type="InterPro" id="IPR003439">
    <property type="entry name" value="ABC_transporter-like_ATP-bd"/>
</dbReference>
<organism evidence="6 7">
    <name type="scientific">Nguyenibacter vanlangensis</name>
    <dbReference type="NCBI Taxonomy" id="1216886"/>
    <lineage>
        <taxon>Bacteria</taxon>
        <taxon>Pseudomonadati</taxon>
        <taxon>Pseudomonadota</taxon>
        <taxon>Alphaproteobacteria</taxon>
        <taxon>Acetobacterales</taxon>
        <taxon>Acetobacteraceae</taxon>
        <taxon>Nguyenibacter</taxon>
    </lineage>
</organism>
<accession>A0ABZ3D1I6</accession>
<keyword evidence="4 6" id="KW-0067">ATP-binding</keyword>
<evidence type="ECO:0000313" key="6">
    <source>
        <dbReference type="EMBL" id="XAE41617.1"/>
    </source>
</evidence>
<gene>
    <name evidence="6" type="ORF">AAC691_15170</name>
</gene>
<dbReference type="Pfam" id="PF00005">
    <property type="entry name" value="ABC_tran"/>
    <property type="match status" value="1"/>
</dbReference>
<feature type="domain" description="ABC transporter" evidence="5">
    <location>
        <begin position="48"/>
        <end position="267"/>
    </location>
</feature>
<dbReference type="InterPro" id="IPR003593">
    <property type="entry name" value="AAA+_ATPase"/>
</dbReference>
<dbReference type="InterPro" id="IPR027417">
    <property type="entry name" value="P-loop_NTPase"/>
</dbReference>